<dbReference type="InterPro" id="IPR037522">
    <property type="entry name" value="HD_GYP_dom"/>
</dbReference>
<keyword evidence="3" id="KW-1185">Reference proteome</keyword>
<name>A0A133XNJ8_9RHOO</name>
<comment type="caution">
    <text evidence="2">The sequence shown here is derived from an EMBL/GenBank/DDBJ whole genome shotgun (WGS) entry which is preliminary data.</text>
</comment>
<evidence type="ECO:0000313" key="2">
    <source>
        <dbReference type="EMBL" id="KXB32516.1"/>
    </source>
</evidence>
<dbReference type="PANTHER" id="PTHR45228:SF5">
    <property type="entry name" value="CYCLIC DI-GMP PHOSPHODIESTERASE VC_1348-RELATED"/>
    <property type="match status" value="1"/>
</dbReference>
<reference evidence="2 3" key="1">
    <citation type="submission" date="2015-12" db="EMBL/GenBank/DDBJ databases">
        <title>Nitrous oxide reduction kinetics distinguish bacteria harboring typical versus atypical NosZ.</title>
        <authorList>
            <person name="Yoon S."/>
            <person name="Nissen S."/>
            <person name="Park D."/>
            <person name="Sanford R.A."/>
            <person name="Loeffler F.E."/>
        </authorList>
    </citation>
    <scope>NUCLEOTIDE SEQUENCE [LARGE SCALE GENOMIC DNA]</scope>
    <source>
        <strain evidence="2 3">ATCC BAA-841</strain>
    </source>
</reference>
<dbReference type="AlphaFoldDB" id="A0A133XNJ8"/>
<dbReference type="InterPro" id="IPR003607">
    <property type="entry name" value="HD/PDEase_dom"/>
</dbReference>
<proteinExistence type="predicted"/>
<dbReference type="Proteomes" id="UP000070186">
    <property type="component" value="Unassembled WGS sequence"/>
</dbReference>
<organism evidence="2 3">
    <name type="scientific">Dechloromonas denitrificans</name>
    <dbReference type="NCBI Taxonomy" id="281362"/>
    <lineage>
        <taxon>Bacteria</taxon>
        <taxon>Pseudomonadati</taxon>
        <taxon>Pseudomonadota</taxon>
        <taxon>Betaproteobacteria</taxon>
        <taxon>Rhodocyclales</taxon>
        <taxon>Azonexaceae</taxon>
        <taxon>Dechloromonas</taxon>
    </lineage>
</organism>
<gene>
    <name evidence="2" type="ORF">AT959_02190</name>
</gene>
<dbReference type="InterPro" id="IPR052020">
    <property type="entry name" value="Cyclic_di-GMP/3'3'-cGAMP_PDE"/>
</dbReference>
<dbReference type="PANTHER" id="PTHR45228">
    <property type="entry name" value="CYCLIC DI-GMP PHOSPHODIESTERASE TM_0186-RELATED"/>
    <property type="match status" value="1"/>
</dbReference>
<dbReference type="SMART" id="SM00471">
    <property type="entry name" value="HDc"/>
    <property type="match status" value="1"/>
</dbReference>
<sequence length="249" mass="27689">MTSLGTASPTCAHCGSSDKDRLYLKEDHCHCCEGCLLDRCIGQKPTLDLAGLYSGFVEALVRTLDMRELETGLHSRRSACHTLVLARRIITDAEELRQIYWGALLHDIGKIGIPEHILLKTDALTNDEWLTMRTHVELGYSIVSQLPGLERAAAVVRSHEERFDGTGYPHGLKGEEISVGSRLFAVIDTLDAMTSDRSYRRGLEFEKAKEEILKMSGSQFDPVAVDLFLAEEKVLRDMVALKCGQPQSV</sequence>
<evidence type="ECO:0000259" key="1">
    <source>
        <dbReference type="PROSITE" id="PS51832"/>
    </source>
</evidence>
<dbReference type="PROSITE" id="PS51832">
    <property type="entry name" value="HD_GYP"/>
    <property type="match status" value="1"/>
</dbReference>
<dbReference type="Gene3D" id="1.10.3210.10">
    <property type="entry name" value="Hypothetical protein af1432"/>
    <property type="match status" value="1"/>
</dbReference>
<dbReference type="CDD" id="cd00077">
    <property type="entry name" value="HDc"/>
    <property type="match status" value="1"/>
</dbReference>
<accession>A0A133XNJ8</accession>
<evidence type="ECO:0000313" key="3">
    <source>
        <dbReference type="Proteomes" id="UP000070186"/>
    </source>
</evidence>
<dbReference type="Pfam" id="PF13487">
    <property type="entry name" value="HD_5"/>
    <property type="match status" value="1"/>
</dbReference>
<dbReference type="GO" id="GO:0008081">
    <property type="term" value="F:phosphoric diester hydrolase activity"/>
    <property type="evidence" value="ECO:0007669"/>
    <property type="project" value="UniProtKB-ARBA"/>
</dbReference>
<dbReference type="EMBL" id="LODL01000005">
    <property type="protein sequence ID" value="KXB32516.1"/>
    <property type="molecule type" value="Genomic_DNA"/>
</dbReference>
<protein>
    <submittedName>
        <fullName evidence="2">Response regulator</fullName>
    </submittedName>
</protein>
<feature type="domain" description="HD-GYP" evidence="1">
    <location>
        <begin position="49"/>
        <end position="244"/>
    </location>
</feature>
<dbReference type="STRING" id="281362.AT959_02190"/>
<dbReference type="SUPFAM" id="SSF109604">
    <property type="entry name" value="HD-domain/PDEase-like"/>
    <property type="match status" value="1"/>
</dbReference>